<feature type="domain" description="Ketoreductase" evidence="3">
    <location>
        <begin position="6"/>
        <end position="180"/>
    </location>
</feature>
<comment type="caution">
    <text evidence="4">The sequence shown here is derived from an EMBL/GenBank/DDBJ whole genome shotgun (WGS) entry which is preliminary data.</text>
</comment>
<accession>A0ABT5HNT5</accession>
<evidence type="ECO:0000256" key="2">
    <source>
        <dbReference type="ARBA" id="ARBA00023002"/>
    </source>
</evidence>
<dbReference type="InterPro" id="IPR002347">
    <property type="entry name" value="SDR_fam"/>
</dbReference>
<dbReference type="PROSITE" id="PS00061">
    <property type="entry name" value="ADH_SHORT"/>
    <property type="match status" value="1"/>
</dbReference>
<dbReference type="InterPro" id="IPR020904">
    <property type="entry name" value="Sc_DH/Rdtase_CS"/>
</dbReference>
<sequence length="239" mass="24359">MRFAGKTFLITGAASGIGLAAAQRLAGEGANLALIDRNAGAIDAVAAELGALALPCDVADEVALKAAYDQALVHFGYIDGLVNVAGVMIYKGLGELSGDDWHRLMSINFYAAANLTQRAFATMTRGGSLVFVGSIHNVQTSPLVGPYAAAKAALSSLARTASIEGKALNIRANAVLPGAVDTPLLRESPNIKSGAEVLDPADIGRPEDIAAAIAFLLSDDAAFVTGASIVVDGGRLAKL</sequence>
<gene>
    <name evidence="4" type="ORF">PQU98_14105</name>
</gene>
<proteinExistence type="inferred from homology"/>
<reference evidence="4 5" key="1">
    <citation type="submission" date="2023-01" db="EMBL/GenBank/DDBJ databases">
        <title>Novel species of the genus Asticcacaulis isolated from rivers.</title>
        <authorList>
            <person name="Lu H."/>
        </authorList>
    </citation>
    <scope>NUCLEOTIDE SEQUENCE [LARGE SCALE GENOMIC DNA]</scope>
    <source>
        <strain evidence="4 5">LKC15W</strain>
    </source>
</reference>
<dbReference type="CDD" id="cd05233">
    <property type="entry name" value="SDR_c"/>
    <property type="match status" value="1"/>
</dbReference>
<name>A0ABT5HNT5_9CAUL</name>
<protein>
    <submittedName>
        <fullName evidence="4">SDR family NAD(P)-dependent oxidoreductase</fullName>
    </submittedName>
</protein>
<dbReference type="PRINTS" id="PR00080">
    <property type="entry name" value="SDRFAMILY"/>
</dbReference>
<dbReference type="Proteomes" id="UP001218579">
    <property type="component" value="Unassembled WGS sequence"/>
</dbReference>
<organism evidence="4 5">
    <name type="scientific">Asticcacaulis machinosus</name>
    <dbReference type="NCBI Taxonomy" id="2984211"/>
    <lineage>
        <taxon>Bacteria</taxon>
        <taxon>Pseudomonadati</taxon>
        <taxon>Pseudomonadota</taxon>
        <taxon>Alphaproteobacteria</taxon>
        <taxon>Caulobacterales</taxon>
        <taxon>Caulobacteraceae</taxon>
        <taxon>Asticcacaulis</taxon>
    </lineage>
</organism>
<dbReference type="PANTHER" id="PTHR43669">
    <property type="entry name" value="5-KETO-D-GLUCONATE 5-REDUCTASE"/>
    <property type="match status" value="1"/>
</dbReference>
<comment type="similarity">
    <text evidence="1">Belongs to the short-chain dehydrogenases/reductases (SDR) family.</text>
</comment>
<dbReference type="PANTHER" id="PTHR43669:SF3">
    <property type="entry name" value="ALCOHOL DEHYDROGENASE, PUTATIVE (AFU_ORTHOLOGUE AFUA_3G03445)-RELATED"/>
    <property type="match status" value="1"/>
</dbReference>
<dbReference type="EMBL" id="JAQQKV010000003">
    <property type="protein sequence ID" value="MDC7677274.1"/>
    <property type="molecule type" value="Genomic_DNA"/>
</dbReference>
<dbReference type="SUPFAM" id="SSF51735">
    <property type="entry name" value="NAD(P)-binding Rossmann-fold domains"/>
    <property type="match status" value="1"/>
</dbReference>
<dbReference type="PRINTS" id="PR00081">
    <property type="entry name" value="GDHRDH"/>
</dbReference>
<dbReference type="InterPro" id="IPR057326">
    <property type="entry name" value="KR_dom"/>
</dbReference>
<keyword evidence="5" id="KW-1185">Reference proteome</keyword>
<keyword evidence="2" id="KW-0560">Oxidoreductase</keyword>
<dbReference type="InterPro" id="IPR036291">
    <property type="entry name" value="NAD(P)-bd_dom_sf"/>
</dbReference>
<evidence type="ECO:0000313" key="4">
    <source>
        <dbReference type="EMBL" id="MDC7677274.1"/>
    </source>
</evidence>
<evidence type="ECO:0000313" key="5">
    <source>
        <dbReference type="Proteomes" id="UP001218579"/>
    </source>
</evidence>
<dbReference type="RefSeq" id="WP_272745598.1">
    <property type="nucleotide sequence ID" value="NZ_JAQQKV010000003.1"/>
</dbReference>
<dbReference type="SMART" id="SM00822">
    <property type="entry name" value="PKS_KR"/>
    <property type="match status" value="1"/>
</dbReference>
<dbReference type="Pfam" id="PF13561">
    <property type="entry name" value="adh_short_C2"/>
    <property type="match status" value="1"/>
</dbReference>
<evidence type="ECO:0000256" key="1">
    <source>
        <dbReference type="ARBA" id="ARBA00006484"/>
    </source>
</evidence>
<dbReference type="Gene3D" id="3.40.50.720">
    <property type="entry name" value="NAD(P)-binding Rossmann-like Domain"/>
    <property type="match status" value="1"/>
</dbReference>
<evidence type="ECO:0000259" key="3">
    <source>
        <dbReference type="SMART" id="SM00822"/>
    </source>
</evidence>